<feature type="domain" description="TonB-dependent receptor plug" evidence="9">
    <location>
        <begin position="112"/>
        <end position="219"/>
    </location>
</feature>
<feature type="signal peptide" evidence="8">
    <location>
        <begin position="1"/>
        <end position="19"/>
    </location>
</feature>
<keyword evidence="6 7" id="KW-0998">Cell outer membrane</keyword>
<name>A0ABR8YC83_9BACT</name>
<dbReference type="PROSITE" id="PS52016">
    <property type="entry name" value="TONB_DEPENDENT_REC_3"/>
    <property type="match status" value="1"/>
</dbReference>
<dbReference type="InterPro" id="IPR036942">
    <property type="entry name" value="Beta-barrel_TonB_sf"/>
</dbReference>
<dbReference type="Gene3D" id="2.60.40.1120">
    <property type="entry name" value="Carboxypeptidase-like, regulatory domain"/>
    <property type="match status" value="1"/>
</dbReference>
<evidence type="ECO:0000256" key="7">
    <source>
        <dbReference type="PROSITE-ProRule" id="PRU01360"/>
    </source>
</evidence>
<accession>A0ABR8YC83</accession>
<evidence type="ECO:0000256" key="6">
    <source>
        <dbReference type="ARBA" id="ARBA00023237"/>
    </source>
</evidence>
<comment type="subcellular location">
    <subcellularLocation>
        <location evidence="1 7">Cell outer membrane</location>
        <topology evidence="1 7">Multi-pass membrane protein</topology>
    </subcellularLocation>
</comment>
<comment type="similarity">
    <text evidence="7">Belongs to the TonB-dependent receptor family.</text>
</comment>
<dbReference type="EMBL" id="JACSPP010000060">
    <property type="protein sequence ID" value="MBD8041619.1"/>
    <property type="molecule type" value="Genomic_DNA"/>
</dbReference>
<keyword evidence="11" id="KW-1185">Reference proteome</keyword>
<evidence type="ECO:0000256" key="5">
    <source>
        <dbReference type="ARBA" id="ARBA00023136"/>
    </source>
</evidence>
<dbReference type="SUPFAM" id="SSF56935">
    <property type="entry name" value="Porins"/>
    <property type="match status" value="1"/>
</dbReference>
<dbReference type="InterPro" id="IPR023997">
    <property type="entry name" value="TonB-dep_OMP_SusC/RagA_CS"/>
</dbReference>
<keyword evidence="4 7" id="KW-0812">Transmembrane</keyword>
<evidence type="ECO:0000256" key="2">
    <source>
        <dbReference type="ARBA" id="ARBA00022448"/>
    </source>
</evidence>
<keyword evidence="2 7" id="KW-0813">Transport</keyword>
<reference evidence="10 11" key="1">
    <citation type="submission" date="2020-08" db="EMBL/GenBank/DDBJ databases">
        <title>A Genomic Blueprint of the Chicken Gut Microbiome.</title>
        <authorList>
            <person name="Gilroy R."/>
            <person name="Ravi A."/>
            <person name="Getino M."/>
            <person name="Pursley I."/>
            <person name="Horton D.L."/>
            <person name="Alikhan N.-F."/>
            <person name="Baker D."/>
            <person name="Gharbi K."/>
            <person name="Hall N."/>
            <person name="Watson M."/>
            <person name="Adriaenssens E.M."/>
            <person name="Foster-Nyarko E."/>
            <person name="Jarju S."/>
            <person name="Secka A."/>
            <person name="Antonio M."/>
            <person name="Oren A."/>
            <person name="Chaudhuri R."/>
            <person name="La Ragione R.M."/>
            <person name="Hildebrand F."/>
            <person name="Pallen M.J."/>
        </authorList>
    </citation>
    <scope>NUCLEOTIDE SEQUENCE [LARGE SCALE GENOMIC DNA]</scope>
    <source>
        <strain evidence="10 11">Sa1CVN1</strain>
    </source>
</reference>
<evidence type="ECO:0000313" key="11">
    <source>
        <dbReference type="Proteomes" id="UP000620874"/>
    </source>
</evidence>
<dbReference type="InterPro" id="IPR037066">
    <property type="entry name" value="Plug_dom_sf"/>
</dbReference>
<dbReference type="Gene3D" id="2.40.170.20">
    <property type="entry name" value="TonB-dependent receptor, beta-barrel domain"/>
    <property type="match status" value="1"/>
</dbReference>
<evidence type="ECO:0000259" key="9">
    <source>
        <dbReference type="Pfam" id="PF07715"/>
    </source>
</evidence>
<gene>
    <name evidence="10" type="ORF">H9625_14465</name>
</gene>
<evidence type="ECO:0000256" key="3">
    <source>
        <dbReference type="ARBA" id="ARBA00022452"/>
    </source>
</evidence>
<evidence type="ECO:0000313" key="10">
    <source>
        <dbReference type="EMBL" id="MBD8041619.1"/>
    </source>
</evidence>
<sequence length="1033" mass="114577">MSRSLTLLCMLLFCIATYAQRITVSGKVTAGGEGLPGVTVAVKGSTNGTITSMDGDYSLQTEPQNTLVFSFIGYETQEVPINGQKTINIEMHESSIAIDEVVIAVPYGTAKKSTFTGSASVIDKKIIAASQVSSVSKALQGTVAGLQSFSTSGQPGEDASIYIRGVGSANATTTPLYVVDGVPYDGALSSISSQDIASVTVLKDAAAASLYGSRAANGVIMITTKQGQNGSAPTIQLSAKYGFSSRAVRDYDQLSTNDYFMLQWEALRNSYMDNGQSAESAAQTASSILATTATGGLGINPYGTQYPQPVGTDGKIVAGATPLWDDSWEDALSQDAHYTDISASISGGSERTKYYFSLGYLNDQGAYICSGFKRYNLRTNITTDLRKWLQVGLNVSATHSVQDYPKQDDTAIGNIVLAARSIPSFYPVYERDLTTGEYLLDENGNRIYDYGNYRKGSYNGYNFAQSMLYDKKEYKRDAASIRGYLQITPLEGLSYKMSLNIDYNSRFAHFYDNPTYGKEPLTGGVEKENVRTTGLTYNNVINWNHTFNENHDVRLMAGQEYYEYNTSNFGGSRTGVITDGYYEPDVASTLSSFYGNSDQYKLLSFFGSAEYSYQSKYFVSASVRTDGSSRFHPDHRWGTFWSFGGSWKISREKFLEEAANDWLTNLTLRASYGAQGNDNVGYYAYKALYEIGSSFGESTLHASRLETPELSWETNLNLNVGLDFGFWSNRLNGTIEFFQRASKDLLFARDLVPSGGFTSIDANIGKLKNYGWEFTINGTPVLTKDWTWKLSVNATTYKNEIVELPTDVMWQSTKKWVKGGSLYDFWLYEWAGVNPENGNPQWYYTDTDGSRKITEDYSSLTSDDKVKMGSSLPKVSGGFQSDLTWRDLSLSMLFSYAIGGKLYNNDYKSMISVSGGNGSTLSKDMLNRWTPENRYTDIPRLSYDQTSYFTSSSSRWLVNRSFLRLKTVTLSYNLPEKWLHYATIKQASIFLQGENLLTFCHQQGLDPEQPINGMVSYRYPAMKTFSFGINVTL</sequence>
<keyword evidence="10" id="KW-0675">Receptor</keyword>
<dbReference type="Pfam" id="PF13715">
    <property type="entry name" value="CarbopepD_reg_2"/>
    <property type="match status" value="1"/>
</dbReference>
<evidence type="ECO:0000256" key="1">
    <source>
        <dbReference type="ARBA" id="ARBA00004571"/>
    </source>
</evidence>
<dbReference type="NCBIfam" id="TIGR04057">
    <property type="entry name" value="SusC_RagA_signa"/>
    <property type="match status" value="1"/>
</dbReference>
<dbReference type="NCBIfam" id="TIGR04056">
    <property type="entry name" value="OMP_RagA_SusC"/>
    <property type="match status" value="1"/>
</dbReference>
<evidence type="ECO:0000256" key="4">
    <source>
        <dbReference type="ARBA" id="ARBA00022692"/>
    </source>
</evidence>
<protein>
    <submittedName>
        <fullName evidence="10">TonB-dependent receptor</fullName>
    </submittedName>
</protein>
<dbReference type="InterPro" id="IPR039426">
    <property type="entry name" value="TonB-dep_rcpt-like"/>
</dbReference>
<proteinExistence type="inferred from homology"/>
<dbReference type="InterPro" id="IPR012910">
    <property type="entry name" value="Plug_dom"/>
</dbReference>
<dbReference type="Proteomes" id="UP000620874">
    <property type="component" value="Unassembled WGS sequence"/>
</dbReference>
<dbReference type="InterPro" id="IPR023996">
    <property type="entry name" value="TonB-dep_OMP_SusC/RagA"/>
</dbReference>
<comment type="caution">
    <text evidence="10">The sequence shown here is derived from an EMBL/GenBank/DDBJ whole genome shotgun (WGS) entry which is preliminary data.</text>
</comment>
<dbReference type="InterPro" id="IPR008969">
    <property type="entry name" value="CarboxyPept-like_regulatory"/>
</dbReference>
<keyword evidence="8" id="KW-0732">Signal</keyword>
<feature type="chain" id="PRO_5046698394" evidence="8">
    <location>
        <begin position="20"/>
        <end position="1033"/>
    </location>
</feature>
<dbReference type="SUPFAM" id="SSF49464">
    <property type="entry name" value="Carboxypeptidase regulatory domain-like"/>
    <property type="match status" value="1"/>
</dbReference>
<dbReference type="Gene3D" id="2.170.130.10">
    <property type="entry name" value="TonB-dependent receptor, plug domain"/>
    <property type="match status" value="1"/>
</dbReference>
<dbReference type="Pfam" id="PF07715">
    <property type="entry name" value="Plug"/>
    <property type="match status" value="1"/>
</dbReference>
<keyword evidence="5 7" id="KW-0472">Membrane</keyword>
<dbReference type="RefSeq" id="WP_191765028.1">
    <property type="nucleotide sequence ID" value="NZ_JACSPP010000060.1"/>
</dbReference>
<evidence type="ECO:0000256" key="8">
    <source>
        <dbReference type="SAM" id="SignalP"/>
    </source>
</evidence>
<organism evidence="10 11">
    <name type="scientific">Phocaeicola intestinalis</name>
    <dbReference type="NCBI Taxonomy" id="2762212"/>
    <lineage>
        <taxon>Bacteria</taxon>
        <taxon>Pseudomonadati</taxon>
        <taxon>Bacteroidota</taxon>
        <taxon>Bacteroidia</taxon>
        <taxon>Bacteroidales</taxon>
        <taxon>Bacteroidaceae</taxon>
        <taxon>Phocaeicola</taxon>
    </lineage>
</organism>
<keyword evidence="3 7" id="KW-1134">Transmembrane beta strand</keyword>